<dbReference type="GO" id="GO:0005975">
    <property type="term" value="P:carbohydrate metabolic process"/>
    <property type="evidence" value="ECO:0007669"/>
    <property type="project" value="InterPro"/>
</dbReference>
<keyword evidence="2" id="KW-0732">Signal</keyword>
<protein>
    <recommendedName>
        <fullName evidence="5">Beta-glucosidase</fullName>
    </recommendedName>
</protein>
<dbReference type="GO" id="GO:0004553">
    <property type="term" value="F:hydrolase activity, hydrolyzing O-glycosyl compounds"/>
    <property type="evidence" value="ECO:0007669"/>
    <property type="project" value="InterPro"/>
</dbReference>
<dbReference type="InterPro" id="IPR036962">
    <property type="entry name" value="Glyco_hydro_3_N_sf"/>
</dbReference>
<gene>
    <name evidence="3" type="ORF">RCOM_1991830</name>
</gene>
<sequence>MEKKRFARTAIACALMALAGAARADVSERVEALLRQMTLDEKVGQLNQLSGKDFSTGPGTDKVRDIERDIRDGKVGSMLNIRGAAETRRVQALAMQSRLHIPLL</sequence>
<dbReference type="SUPFAM" id="SSF51445">
    <property type="entry name" value="(Trans)glycosidases"/>
    <property type="match status" value="1"/>
</dbReference>
<dbReference type="Gene3D" id="3.20.20.300">
    <property type="entry name" value="Glycoside hydrolase, family 3, N-terminal domain"/>
    <property type="match status" value="1"/>
</dbReference>
<feature type="signal peptide" evidence="2">
    <location>
        <begin position="1"/>
        <end position="24"/>
    </location>
</feature>
<proteinExistence type="predicted"/>
<evidence type="ECO:0000256" key="2">
    <source>
        <dbReference type="SAM" id="SignalP"/>
    </source>
</evidence>
<dbReference type="InterPro" id="IPR017853">
    <property type="entry name" value="GH"/>
</dbReference>
<keyword evidence="4" id="KW-1185">Reference proteome</keyword>
<evidence type="ECO:0008006" key="5">
    <source>
        <dbReference type="Google" id="ProtNLM"/>
    </source>
</evidence>
<name>B9TNG8_RICCO</name>
<feature type="chain" id="PRO_5002892550" description="Beta-glucosidase" evidence="2">
    <location>
        <begin position="25"/>
        <end position="104"/>
    </location>
</feature>
<accession>B9TNG8</accession>
<dbReference type="InParanoid" id="B9TNG8"/>
<organism evidence="3 4">
    <name type="scientific">Ricinus communis</name>
    <name type="common">Castor bean</name>
    <dbReference type="NCBI Taxonomy" id="3988"/>
    <lineage>
        <taxon>Eukaryota</taxon>
        <taxon>Viridiplantae</taxon>
        <taxon>Streptophyta</taxon>
        <taxon>Embryophyta</taxon>
        <taxon>Tracheophyta</taxon>
        <taxon>Spermatophyta</taxon>
        <taxon>Magnoliopsida</taxon>
        <taxon>eudicotyledons</taxon>
        <taxon>Gunneridae</taxon>
        <taxon>Pentapetalae</taxon>
        <taxon>rosids</taxon>
        <taxon>fabids</taxon>
        <taxon>Malpighiales</taxon>
        <taxon>Euphorbiaceae</taxon>
        <taxon>Acalyphoideae</taxon>
        <taxon>Acalypheae</taxon>
        <taxon>Ricinus</taxon>
    </lineage>
</organism>
<keyword evidence="1" id="KW-0378">Hydrolase</keyword>
<dbReference type="AlphaFoldDB" id="B9TNG8"/>
<evidence type="ECO:0000256" key="1">
    <source>
        <dbReference type="ARBA" id="ARBA00022801"/>
    </source>
</evidence>
<reference evidence="4" key="1">
    <citation type="journal article" date="2010" name="Nat. Biotechnol.">
        <title>Draft genome sequence of the oilseed species Ricinus communis.</title>
        <authorList>
            <person name="Chan A.P."/>
            <person name="Crabtree J."/>
            <person name="Zhao Q."/>
            <person name="Lorenzi H."/>
            <person name="Orvis J."/>
            <person name="Puiu D."/>
            <person name="Melake-Berhan A."/>
            <person name="Jones K.M."/>
            <person name="Redman J."/>
            <person name="Chen G."/>
            <person name="Cahoon E.B."/>
            <person name="Gedil M."/>
            <person name="Stanke M."/>
            <person name="Haas B.J."/>
            <person name="Wortman J.R."/>
            <person name="Fraser-Liggett C.M."/>
            <person name="Ravel J."/>
            <person name="Rabinowicz P.D."/>
        </authorList>
    </citation>
    <scope>NUCLEOTIDE SEQUENCE [LARGE SCALE GENOMIC DNA]</scope>
    <source>
        <strain evidence="4">cv. Hale</strain>
    </source>
</reference>
<dbReference type="Proteomes" id="UP000008311">
    <property type="component" value="Unassembled WGS sequence"/>
</dbReference>
<evidence type="ECO:0000313" key="3">
    <source>
        <dbReference type="EMBL" id="EEF22595.1"/>
    </source>
</evidence>
<dbReference type="EMBL" id="EQ992501">
    <property type="protein sequence ID" value="EEF22595.1"/>
    <property type="molecule type" value="Genomic_DNA"/>
</dbReference>
<evidence type="ECO:0000313" key="4">
    <source>
        <dbReference type="Proteomes" id="UP000008311"/>
    </source>
</evidence>
<feature type="non-terminal residue" evidence="3">
    <location>
        <position position="104"/>
    </location>
</feature>